<proteinExistence type="inferred from homology"/>
<name>A0ABD4A328_9BACI</name>
<evidence type="ECO:0000256" key="3">
    <source>
        <dbReference type="PIRSR" id="PIRSR000390-1"/>
    </source>
</evidence>
<organism evidence="6 7">
    <name type="scientific">Caldibacillus thermoamylovorans</name>
    <dbReference type="NCBI Taxonomy" id="35841"/>
    <lineage>
        <taxon>Bacteria</taxon>
        <taxon>Bacillati</taxon>
        <taxon>Bacillota</taxon>
        <taxon>Bacilli</taxon>
        <taxon>Bacillales</taxon>
        <taxon>Bacillaceae</taxon>
        <taxon>Caldibacillus</taxon>
    </lineage>
</organism>
<dbReference type="PANTHER" id="PTHR30244">
    <property type="entry name" value="TRANSAMINASE"/>
    <property type="match status" value="1"/>
</dbReference>
<keyword evidence="1 4" id="KW-0663">Pyridoxal phosphate</keyword>
<dbReference type="InterPro" id="IPR000653">
    <property type="entry name" value="DegT/StrS_aminotransferase"/>
</dbReference>
<dbReference type="InterPro" id="IPR015421">
    <property type="entry name" value="PyrdxlP-dep_Trfase_major"/>
</dbReference>
<protein>
    <recommendedName>
        <fullName evidence="8">Aminotransferase</fullName>
    </recommendedName>
</protein>
<dbReference type="InterPro" id="IPR015424">
    <property type="entry name" value="PyrdxlP-dep_Trfase"/>
</dbReference>
<dbReference type="PANTHER" id="PTHR30244:SF9">
    <property type="entry name" value="PROTEIN RV3402C"/>
    <property type="match status" value="1"/>
</dbReference>
<comment type="caution">
    <text evidence="6">The sequence shown here is derived from an EMBL/GenBank/DDBJ whole genome shotgun (WGS) entry which is preliminary data.</text>
</comment>
<evidence type="ECO:0008006" key="8">
    <source>
        <dbReference type="Google" id="ProtNLM"/>
    </source>
</evidence>
<evidence type="ECO:0000313" key="7">
    <source>
        <dbReference type="Proteomes" id="UP000032076"/>
    </source>
</evidence>
<dbReference type="Proteomes" id="UP000032076">
    <property type="component" value="Unassembled WGS sequence"/>
</dbReference>
<evidence type="ECO:0000256" key="4">
    <source>
        <dbReference type="PIRSR" id="PIRSR000390-2"/>
    </source>
</evidence>
<evidence type="ECO:0000256" key="1">
    <source>
        <dbReference type="ARBA" id="ARBA00022898"/>
    </source>
</evidence>
<dbReference type="SUPFAM" id="SSF53383">
    <property type="entry name" value="PLP-dependent transferases"/>
    <property type="match status" value="1"/>
</dbReference>
<gene>
    <name evidence="6" type="ORF">B4167_3850</name>
</gene>
<accession>A0ABD4A328</accession>
<dbReference type="Pfam" id="PF01041">
    <property type="entry name" value="DegT_DnrJ_EryC1"/>
    <property type="match status" value="1"/>
</dbReference>
<dbReference type="RefSeq" id="WP_326929246.1">
    <property type="nucleotide sequence ID" value="NZ_JXLT01000014.1"/>
</dbReference>
<evidence type="ECO:0000256" key="5">
    <source>
        <dbReference type="RuleBase" id="RU004508"/>
    </source>
</evidence>
<reference evidence="6 7" key="1">
    <citation type="submission" date="2015-01" db="EMBL/GenBank/DDBJ databases">
        <title>Draft Genome Sequences of Four Bacillus thermoamylovorans Strains, Isolated From Food Products.</title>
        <authorList>
            <person name="Krawcyk A.O."/>
            <person name="Berendsen E.M."/>
            <person name="Eijlander R.T."/>
            <person name="de Jong A."/>
            <person name="Wells-Bennik M."/>
            <person name="Kuipers O.P."/>
        </authorList>
    </citation>
    <scope>NUCLEOTIDE SEQUENCE [LARGE SCALE GENOMIC DNA]</scope>
    <source>
        <strain evidence="6 7">B4167</strain>
    </source>
</reference>
<dbReference type="AlphaFoldDB" id="A0ABD4A328"/>
<evidence type="ECO:0000313" key="6">
    <source>
        <dbReference type="EMBL" id="KIO70536.1"/>
    </source>
</evidence>
<sequence length="364" mass="41672">MKNKIQVTRSSMPPFEEYIEEIRDIWETHWLTNMGVKHNQLEKQLEDYLKVPNVSLFTNGHLALEIAIEALELTGEVITTPFTFASTTQAIVRKGLTPVFCDINPDDYTIQTESIEKLITEKTSAIIPVHVYGNICNVTEIERIADKYNLKVIYDAAHAFGVTMDGESVANYGDVSMFSFHATKVFNTIEGGALTFKDSKLNEILNSYKNFGITSGKTVEYIAGNAKMNEFQAAMGLCNLKHVDTEIEKRKKIYNRYIELLNDIKGIRLSIPKDGIKSNYAYFPIVFENYKYNRDEVLEKLSNENIYARKYFYPLTSEFSCYQHSFKIQETPVASYIADRVLTLPLFADLSLEEVEKICEIIKK</sequence>
<dbReference type="Gene3D" id="3.40.640.10">
    <property type="entry name" value="Type I PLP-dependent aspartate aminotransferase-like (Major domain)"/>
    <property type="match status" value="1"/>
</dbReference>
<dbReference type="PIRSF" id="PIRSF000390">
    <property type="entry name" value="PLP_StrS"/>
    <property type="match status" value="1"/>
</dbReference>
<comment type="similarity">
    <text evidence="2 5">Belongs to the DegT/DnrJ/EryC1 family.</text>
</comment>
<feature type="active site" description="Proton acceptor" evidence="3">
    <location>
        <position position="184"/>
    </location>
</feature>
<feature type="modified residue" description="N6-(pyridoxal phosphate)lysine" evidence="4">
    <location>
        <position position="184"/>
    </location>
</feature>
<dbReference type="CDD" id="cd00616">
    <property type="entry name" value="AHBA_syn"/>
    <property type="match status" value="1"/>
</dbReference>
<evidence type="ECO:0000256" key="2">
    <source>
        <dbReference type="ARBA" id="ARBA00037999"/>
    </source>
</evidence>
<dbReference type="EMBL" id="JXLU01000143">
    <property type="protein sequence ID" value="KIO70536.1"/>
    <property type="molecule type" value="Genomic_DNA"/>
</dbReference>